<dbReference type="InterPro" id="IPR052169">
    <property type="entry name" value="CW_Biosynth-Accessory"/>
</dbReference>
<evidence type="ECO:0000256" key="1">
    <source>
        <dbReference type="ARBA" id="ARBA00005662"/>
    </source>
</evidence>
<dbReference type="SMART" id="SM00854">
    <property type="entry name" value="PGA_cap"/>
    <property type="match status" value="1"/>
</dbReference>
<dbReference type="SUPFAM" id="SSF56300">
    <property type="entry name" value="Metallo-dependent phosphatases"/>
    <property type="match status" value="1"/>
</dbReference>
<gene>
    <name evidence="3" type="ORF">LB941_09860</name>
</gene>
<dbReference type="AlphaFoldDB" id="A0A9X2FL67"/>
<organism evidence="3 4">
    <name type="scientific">Ligilactobacillus ubinensis</name>
    <dbReference type="NCBI Taxonomy" id="2876789"/>
    <lineage>
        <taxon>Bacteria</taxon>
        <taxon>Bacillati</taxon>
        <taxon>Bacillota</taxon>
        <taxon>Bacilli</taxon>
        <taxon>Lactobacillales</taxon>
        <taxon>Lactobacillaceae</taxon>
        <taxon>Ligilactobacillus</taxon>
    </lineage>
</organism>
<evidence type="ECO:0000259" key="2">
    <source>
        <dbReference type="SMART" id="SM00854"/>
    </source>
</evidence>
<dbReference type="PANTHER" id="PTHR33393:SF11">
    <property type="entry name" value="POLYGLUTAMINE SYNTHESIS ACCESSORY PROTEIN RV0574C-RELATED"/>
    <property type="match status" value="1"/>
</dbReference>
<sequence length="441" mass="49551">MKISITGDSLFSSRNISQRIDEKIATSLKSADVNFTNAEFCTPQVDTPPAAGRGYVTAVRENKLDELKKLGFNLINFANNHTGDFGVKGILDTIQAAEKRNIDPIGIGRSLDEVHLPKFYDTKTGRIGIVAAATTRSEVFLASNAGNGVPARPGLNPLRWDRTYIVPEDAFGTIKNFSQQLGLTQSIEVGTRIERWQQLPNYELYLGSMYQEKLHFKEGDKYKVETVPNQEDLNNIVRQIADAKKRAHFVVFSLHTHEGINENWYADEPAEFVKQAAYQAIDAGADIVIGHGAHFLRGIELYHKKPIFYNLGSFLMEFEAGESIIPPEMYQAYQLQTNSLPSDLHQMRAYDNGELAGFNSDEIFSMGFVLSVDYTEKNKQPEYGLLPIDLRMANEDSLKRGIPVVAKKDLAQRMLKRIQKLSLDLGTKIEYDTTSGKLNFR</sequence>
<dbReference type="EMBL" id="JAIULA010000021">
    <property type="protein sequence ID" value="MCP0887636.1"/>
    <property type="molecule type" value="Genomic_DNA"/>
</dbReference>
<evidence type="ECO:0000313" key="3">
    <source>
        <dbReference type="EMBL" id="MCP0887636.1"/>
    </source>
</evidence>
<dbReference type="PANTHER" id="PTHR33393">
    <property type="entry name" value="POLYGLUTAMINE SYNTHESIS ACCESSORY PROTEIN RV0574C-RELATED"/>
    <property type="match status" value="1"/>
</dbReference>
<dbReference type="Pfam" id="PF09587">
    <property type="entry name" value="PGA_cap"/>
    <property type="match status" value="1"/>
</dbReference>
<accession>A0A9X2FL67</accession>
<reference evidence="3 4" key="1">
    <citation type="journal article" date="2023" name="Int. J. Syst. Evol. Microbiol.">
        <title>Ligilactobacillus ubinensis sp. nov., a novel species isolated from the wild ferment of a durian fruit (Durio zibethinus).</title>
        <authorList>
            <person name="Heng Y.C."/>
            <person name="Menon N."/>
            <person name="Chen B."/>
            <person name="Loo B.Z.L."/>
            <person name="Wong G.W.J."/>
            <person name="Lim A.C.H."/>
            <person name="Silvaraju S."/>
            <person name="Kittelmann S."/>
        </authorList>
    </citation>
    <scope>NUCLEOTIDE SEQUENCE [LARGE SCALE GENOMIC DNA]</scope>
    <source>
        <strain evidence="3 4">WILCCON 0076</strain>
    </source>
</reference>
<protein>
    <submittedName>
        <fullName evidence="3">CapA family protein</fullName>
    </submittedName>
</protein>
<dbReference type="RefSeq" id="WP_253361697.1">
    <property type="nucleotide sequence ID" value="NZ_JAIULA010000021.1"/>
</dbReference>
<dbReference type="Proteomes" id="UP001139006">
    <property type="component" value="Unassembled WGS sequence"/>
</dbReference>
<dbReference type="InterPro" id="IPR029052">
    <property type="entry name" value="Metallo-depent_PP-like"/>
</dbReference>
<evidence type="ECO:0000313" key="4">
    <source>
        <dbReference type="Proteomes" id="UP001139006"/>
    </source>
</evidence>
<feature type="domain" description="Capsule synthesis protein CapA" evidence="2">
    <location>
        <begin position="2"/>
        <end position="318"/>
    </location>
</feature>
<comment type="similarity">
    <text evidence="1">Belongs to the CapA family.</text>
</comment>
<name>A0A9X2FL67_9LACO</name>
<proteinExistence type="inferred from homology"/>
<keyword evidence="4" id="KW-1185">Reference proteome</keyword>
<dbReference type="InterPro" id="IPR019079">
    <property type="entry name" value="Capsule_synth_CapA"/>
</dbReference>
<comment type="caution">
    <text evidence="3">The sequence shown here is derived from an EMBL/GenBank/DDBJ whole genome shotgun (WGS) entry which is preliminary data.</text>
</comment>